<dbReference type="GO" id="GO:0047355">
    <property type="term" value="F:CDP-glycerol glycerophosphotransferase activity"/>
    <property type="evidence" value="ECO:0007669"/>
    <property type="project" value="InterPro"/>
</dbReference>
<accession>U7D8T5</accession>
<proteinExistence type="predicted"/>
<sequence length="378" mass="44871">MTLYILIAHIHPKRKRFRKAWLISDNGTAANDNGFAFFQHMRREHPDIPVFFVISKKNTLHYEKVAALGDPIEFMSPEHKLAFILSTAIISAHMWHIQPWSYKLYKLLFDRKDQKKAIFLQHGITHHDMSSSFSKKKTHNDLITTAAKQEFDALNQPEYGYTQGEIVLTGFARYDNLHGVTTKKQIVFMPSWRNTFVSPTFFHNKWISQKEFCTTNYFKRIQSFLQNSDLHTLLETHHFDFIFYPHYKMQRYLSNFHTASPHIHIENAHESDVPTLLRESQLLITDFSSVFFDFAYMKKPMIYYMFDPVHYAPSYFDHHTDGFGKIISLEEELIREIEKQINHGCAMEDTYLQRVDSFFQYRDTNNCDRIFHEIISIL</sequence>
<evidence type="ECO:0000313" key="2">
    <source>
        <dbReference type="Proteomes" id="UP000017148"/>
    </source>
</evidence>
<dbReference type="PATRIC" id="fig|1313304.3.peg.1487"/>
<dbReference type="Gene3D" id="3.40.50.12580">
    <property type="match status" value="1"/>
</dbReference>
<dbReference type="STRING" id="1313304.CALK_1556"/>
<dbReference type="PANTHER" id="PTHR37316">
    <property type="entry name" value="TEICHOIC ACID GLYCEROL-PHOSPHATE PRIMASE"/>
    <property type="match status" value="1"/>
</dbReference>
<reference evidence="1 2" key="1">
    <citation type="journal article" date="2013" name="Environ. Microbiol.">
        <title>Genome analysis of Chitinivibrio alkaliphilus gen. nov., sp. nov., a novel extremely haloalkaliphilic anaerobic chitinolytic bacterium from the candidate phylum Termite Group 3.</title>
        <authorList>
            <person name="Sorokin D.Y."/>
            <person name="Gumerov V.M."/>
            <person name="Rakitin A.L."/>
            <person name="Beletsky A.V."/>
            <person name="Damste J.S."/>
            <person name="Muyzer G."/>
            <person name="Mardanov A.V."/>
            <person name="Ravin N.V."/>
        </authorList>
    </citation>
    <scope>NUCLEOTIDE SEQUENCE [LARGE SCALE GENOMIC DNA]</scope>
    <source>
        <strain evidence="1 2">ACht1</strain>
    </source>
</reference>
<comment type="caution">
    <text evidence="1">The sequence shown here is derived from an EMBL/GenBank/DDBJ whole genome shotgun (WGS) entry which is preliminary data.</text>
</comment>
<dbReference type="OrthoDB" id="396512at2"/>
<dbReference type="PANTHER" id="PTHR37316:SF3">
    <property type="entry name" value="TEICHOIC ACID GLYCEROL-PHOSPHATE TRANSFERASE"/>
    <property type="match status" value="1"/>
</dbReference>
<gene>
    <name evidence="1" type="ORF">CALK_1556</name>
</gene>
<protein>
    <submittedName>
        <fullName evidence="1">CDP-Glycerol:Poly(Glycerophosphate) glycerophosphotransferase</fullName>
    </submittedName>
</protein>
<dbReference type="InterPro" id="IPR007554">
    <property type="entry name" value="Glycerophosphate_synth"/>
</dbReference>
<name>U7D8T5_9BACT</name>
<dbReference type="GO" id="GO:0016020">
    <property type="term" value="C:membrane"/>
    <property type="evidence" value="ECO:0007669"/>
    <property type="project" value="InterPro"/>
</dbReference>
<dbReference type="InterPro" id="IPR043148">
    <property type="entry name" value="TagF_C"/>
</dbReference>
<dbReference type="EMBL" id="ASJR01000012">
    <property type="protein sequence ID" value="ERP31512.1"/>
    <property type="molecule type" value="Genomic_DNA"/>
</dbReference>
<dbReference type="InterPro" id="IPR051612">
    <property type="entry name" value="Teichoic_Acid_Biosynth"/>
</dbReference>
<evidence type="ECO:0000313" key="1">
    <source>
        <dbReference type="EMBL" id="ERP31512.1"/>
    </source>
</evidence>
<dbReference type="RefSeq" id="WP_022637010.1">
    <property type="nucleotide sequence ID" value="NZ_ASJR01000012.1"/>
</dbReference>
<keyword evidence="1" id="KW-0808">Transferase</keyword>
<dbReference type="AlphaFoldDB" id="U7D8T5"/>
<organism evidence="1 2">
    <name type="scientific">Chitinivibrio alkaliphilus ACht1</name>
    <dbReference type="NCBI Taxonomy" id="1313304"/>
    <lineage>
        <taxon>Bacteria</taxon>
        <taxon>Pseudomonadati</taxon>
        <taxon>Fibrobacterota</taxon>
        <taxon>Chitinivibrionia</taxon>
        <taxon>Chitinivibrionales</taxon>
        <taxon>Chitinivibrionaceae</taxon>
        <taxon>Chitinivibrio</taxon>
    </lineage>
</organism>
<keyword evidence="2" id="KW-1185">Reference proteome</keyword>
<dbReference type="SUPFAM" id="SSF53756">
    <property type="entry name" value="UDP-Glycosyltransferase/glycogen phosphorylase"/>
    <property type="match status" value="1"/>
</dbReference>
<dbReference type="Proteomes" id="UP000017148">
    <property type="component" value="Unassembled WGS sequence"/>
</dbReference>
<dbReference type="Pfam" id="PF04464">
    <property type="entry name" value="Glyphos_transf"/>
    <property type="match status" value="1"/>
</dbReference>
<dbReference type="eggNOG" id="COG1887">
    <property type="taxonomic scope" value="Bacteria"/>
</dbReference>